<proteinExistence type="predicted"/>
<evidence type="ECO:0000256" key="1">
    <source>
        <dbReference type="SAM" id="SignalP"/>
    </source>
</evidence>
<keyword evidence="1" id="KW-0732">Signal</keyword>
<reference evidence="2" key="2">
    <citation type="submission" date="2022-06" db="UniProtKB">
        <authorList>
            <consortium name="EnsemblMetazoa"/>
        </authorList>
    </citation>
    <scope>IDENTIFICATION</scope>
    <source>
        <strain evidence="2">DF5081</strain>
    </source>
</reference>
<dbReference type="EnsemblMetazoa" id="CJA33959.1">
    <property type="protein sequence ID" value="CJA33959.1"/>
    <property type="gene ID" value="WBGene00209806"/>
</dbReference>
<sequence>MKHIPLLLLVVIVSRTQATRFEASGSLRCNLPGQTWCFQLYLYEFDLIMDDLLGKTGTQCTTGKLGKYYLAGNDDGDGLWDDQYEVGMKARHNCSKHGELLDLWSNEHLYPIHRKFIDIMWSPKLTDRGIPVFILGKD</sequence>
<protein>
    <submittedName>
        <fullName evidence="2">Uncharacterized protein</fullName>
    </submittedName>
</protein>
<reference evidence="3" key="1">
    <citation type="submission" date="2010-08" db="EMBL/GenBank/DDBJ databases">
        <authorList>
            <consortium name="Caenorhabditis japonica Sequencing Consortium"/>
            <person name="Wilson R.K."/>
        </authorList>
    </citation>
    <scope>NUCLEOTIDE SEQUENCE [LARGE SCALE GENOMIC DNA]</scope>
    <source>
        <strain evidence="3">DF5081</strain>
    </source>
</reference>
<feature type="chain" id="PRO_5035826194" evidence="1">
    <location>
        <begin position="19"/>
        <end position="138"/>
    </location>
</feature>
<name>A0A8R1EH29_CAEJA</name>
<organism evidence="2 3">
    <name type="scientific">Caenorhabditis japonica</name>
    <dbReference type="NCBI Taxonomy" id="281687"/>
    <lineage>
        <taxon>Eukaryota</taxon>
        <taxon>Metazoa</taxon>
        <taxon>Ecdysozoa</taxon>
        <taxon>Nematoda</taxon>
        <taxon>Chromadorea</taxon>
        <taxon>Rhabditida</taxon>
        <taxon>Rhabditina</taxon>
        <taxon>Rhabditomorpha</taxon>
        <taxon>Rhabditoidea</taxon>
        <taxon>Rhabditidae</taxon>
        <taxon>Peloderinae</taxon>
        <taxon>Caenorhabditis</taxon>
    </lineage>
</organism>
<feature type="signal peptide" evidence="1">
    <location>
        <begin position="1"/>
        <end position="18"/>
    </location>
</feature>
<accession>A0A8R1EH29</accession>
<evidence type="ECO:0000313" key="2">
    <source>
        <dbReference type="EnsemblMetazoa" id="CJA33959.1"/>
    </source>
</evidence>
<dbReference type="InterPro" id="IPR008588">
    <property type="entry name" value="DUF870_CAE_spp"/>
</dbReference>
<keyword evidence="3" id="KW-1185">Reference proteome</keyword>
<dbReference type="PANTHER" id="PTHR21479">
    <property type="match status" value="1"/>
</dbReference>
<dbReference type="Pfam" id="PF05912">
    <property type="entry name" value="DUF870"/>
    <property type="match status" value="1"/>
</dbReference>
<dbReference type="Proteomes" id="UP000005237">
    <property type="component" value="Unassembled WGS sequence"/>
</dbReference>
<dbReference type="PANTHER" id="PTHR21479:SF22">
    <property type="entry name" value="PROTEIN CBG07241"/>
    <property type="match status" value="1"/>
</dbReference>
<evidence type="ECO:0000313" key="3">
    <source>
        <dbReference type="Proteomes" id="UP000005237"/>
    </source>
</evidence>
<dbReference type="AlphaFoldDB" id="A0A8R1EH29"/>